<dbReference type="InterPro" id="IPR036271">
    <property type="entry name" value="Tet_transcr_reg_TetR-rel_C_sf"/>
</dbReference>
<dbReference type="InterPro" id="IPR023772">
    <property type="entry name" value="DNA-bd_HTH_TetR-type_CS"/>
</dbReference>
<evidence type="ECO:0000259" key="3">
    <source>
        <dbReference type="PROSITE" id="PS50977"/>
    </source>
</evidence>
<gene>
    <name evidence="4" type="ORF">D3P08_16495</name>
</gene>
<keyword evidence="1 2" id="KW-0238">DNA-binding</keyword>
<dbReference type="EMBL" id="QXQA01000010">
    <property type="protein sequence ID" value="RIX51509.1"/>
    <property type="molecule type" value="Genomic_DNA"/>
</dbReference>
<dbReference type="Gene3D" id="1.10.10.60">
    <property type="entry name" value="Homeodomain-like"/>
    <property type="match status" value="1"/>
</dbReference>
<protein>
    <submittedName>
        <fullName evidence="4">TetR/AcrR family transcriptional regulator</fullName>
    </submittedName>
</protein>
<sequence length="223" mass="26261">MKLTTLVNKLVVRRTDRLFAKFLSIEEEKRERVINAAMKEFAQKGYSAASTNEIAKEAGISKGLLFHYFTSKKDMYLYLYDHSIEMLVNEVEAKVDREERDFFKKIRQTAVVKLGIYNVHPDLFQFMEKAFFEESPEVKPELLERYKRIAASEYSHMFADIDTSKFKDGVDPGRALQVVLWSMEGLGEKMREQHRRVGGELQIEELMSEFDAYMELFERSFYK</sequence>
<evidence type="ECO:0000313" key="5">
    <source>
        <dbReference type="Proteomes" id="UP000266482"/>
    </source>
</evidence>
<dbReference type="AlphaFoldDB" id="A0A3A1USI7"/>
<dbReference type="Proteomes" id="UP000266482">
    <property type="component" value="Unassembled WGS sequence"/>
</dbReference>
<dbReference type="PANTHER" id="PTHR30055">
    <property type="entry name" value="HTH-TYPE TRANSCRIPTIONAL REGULATOR RUTR"/>
    <property type="match status" value="1"/>
</dbReference>
<organism evidence="4 5">
    <name type="scientific">Paenibacillus nanensis</name>
    <dbReference type="NCBI Taxonomy" id="393251"/>
    <lineage>
        <taxon>Bacteria</taxon>
        <taxon>Bacillati</taxon>
        <taxon>Bacillota</taxon>
        <taxon>Bacilli</taxon>
        <taxon>Bacillales</taxon>
        <taxon>Paenibacillaceae</taxon>
        <taxon>Paenibacillus</taxon>
    </lineage>
</organism>
<dbReference type="SUPFAM" id="SSF46689">
    <property type="entry name" value="Homeodomain-like"/>
    <property type="match status" value="1"/>
</dbReference>
<dbReference type="PROSITE" id="PS50977">
    <property type="entry name" value="HTH_TETR_2"/>
    <property type="match status" value="1"/>
</dbReference>
<proteinExistence type="predicted"/>
<dbReference type="PANTHER" id="PTHR30055:SF226">
    <property type="entry name" value="HTH-TYPE TRANSCRIPTIONAL REGULATOR PKSA"/>
    <property type="match status" value="1"/>
</dbReference>
<dbReference type="PROSITE" id="PS01081">
    <property type="entry name" value="HTH_TETR_1"/>
    <property type="match status" value="1"/>
</dbReference>
<keyword evidence="5" id="KW-1185">Reference proteome</keyword>
<accession>A0A3A1USI7</accession>
<evidence type="ECO:0000313" key="4">
    <source>
        <dbReference type="EMBL" id="RIX51509.1"/>
    </source>
</evidence>
<name>A0A3A1USI7_9BACL</name>
<feature type="DNA-binding region" description="H-T-H motif" evidence="2">
    <location>
        <begin position="50"/>
        <end position="69"/>
    </location>
</feature>
<dbReference type="GO" id="GO:0000976">
    <property type="term" value="F:transcription cis-regulatory region binding"/>
    <property type="evidence" value="ECO:0007669"/>
    <property type="project" value="TreeGrafter"/>
</dbReference>
<dbReference type="InterPro" id="IPR050109">
    <property type="entry name" value="HTH-type_TetR-like_transc_reg"/>
</dbReference>
<reference evidence="4 5" key="1">
    <citation type="submission" date="2018-09" db="EMBL/GenBank/DDBJ databases">
        <title>Paenibacillus aracenensis nov. sp. isolated from a cave in southern Spain.</title>
        <authorList>
            <person name="Jurado V."/>
            <person name="Gutierrez-Patricio S."/>
            <person name="Gonzalez-Pimentel J.L."/>
            <person name="Miller A.Z."/>
            <person name="Laiz L."/>
            <person name="Saiz-Jimenez C."/>
        </authorList>
    </citation>
    <scope>NUCLEOTIDE SEQUENCE [LARGE SCALE GENOMIC DNA]</scope>
    <source>
        <strain evidence="4 5">DSM 22867</strain>
    </source>
</reference>
<dbReference type="PRINTS" id="PR00455">
    <property type="entry name" value="HTHTETR"/>
</dbReference>
<evidence type="ECO:0000256" key="2">
    <source>
        <dbReference type="PROSITE-ProRule" id="PRU00335"/>
    </source>
</evidence>
<comment type="caution">
    <text evidence="4">The sequence shown here is derived from an EMBL/GenBank/DDBJ whole genome shotgun (WGS) entry which is preliminary data.</text>
</comment>
<dbReference type="Pfam" id="PF00440">
    <property type="entry name" value="TetR_N"/>
    <property type="match status" value="1"/>
</dbReference>
<evidence type="ECO:0000256" key="1">
    <source>
        <dbReference type="ARBA" id="ARBA00023125"/>
    </source>
</evidence>
<dbReference type="SUPFAM" id="SSF48498">
    <property type="entry name" value="Tetracyclin repressor-like, C-terminal domain"/>
    <property type="match status" value="1"/>
</dbReference>
<dbReference type="InterPro" id="IPR009057">
    <property type="entry name" value="Homeodomain-like_sf"/>
</dbReference>
<dbReference type="GO" id="GO:0003700">
    <property type="term" value="F:DNA-binding transcription factor activity"/>
    <property type="evidence" value="ECO:0007669"/>
    <property type="project" value="TreeGrafter"/>
</dbReference>
<dbReference type="Gene3D" id="1.10.357.10">
    <property type="entry name" value="Tetracycline Repressor, domain 2"/>
    <property type="match status" value="1"/>
</dbReference>
<feature type="domain" description="HTH tetR-type" evidence="3">
    <location>
        <begin position="27"/>
        <end position="87"/>
    </location>
</feature>
<dbReference type="OrthoDB" id="9780939at2"/>
<dbReference type="InterPro" id="IPR001647">
    <property type="entry name" value="HTH_TetR"/>
</dbReference>